<dbReference type="InterPro" id="IPR035994">
    <property type="entry name" value="Nucleoside_phosphorylase_sf"/>
</dbReference>
<evidence type="ECO:0000256" key="2">
    <source>
        <dbReference type="ARBA" id="ARBA00005058"/>
    </source>
</evidence>
<dbReference type="NCBIfam" id="TIGR01697">
    <property type="entry name" value="PNPH-PUNA-XAPA"/>
    <property type="match status" value="1"/>
</dbReference>
<evidence type="ECO:0000259" key="8">
    <source>
        <dbReference type="Pfam" id="PF01048"/>
    </source>
</evidence>
<keyword evidence="10" id="KW-1185">Reference proteome</keyword>
<comment type="catalytic activity">
    <reaction evidence="6">
        <text>a purine 2'-deoxy-D-ribonucleoside + phosphate = a purine nucleobase + 2-deoxy-alpha-D-ribose 1-phosphate</text>
        <dbReference type="Rhea" id="RHEA:36431"/>
        <dbReference type="ChEBI" id="CHEBI:26386"/>
        <dbReference type="ChEBI" id="CHEBI:43474"/>
        <dbReference type="ChEBI" id="CHEBI:57259"/>
        <dbReference type="ChEBI" id="CHEBI:142361"/>
        <dbReference type="EC" id="2.4.2.1"/>
    </reaction>
</comment>
<dbReference type="Proteomes" id="UP000653578">
    <property type="component" value="Unassembled WGS sequence"/>
</dbReference>
<evidence type="ECO:0000256" key="1">
    <source>
        <dbReference type="ARBA" id="ARBA00002678"/>
    </source>
</evidence>
<organism evidence="9 10">
    <name type="scientific">Paenibacillus plantarum</name>
    <dbReference type="NCBI Taxonomy" id="2654975"/>
    <lineage>
        <taxon>Bacteria</taxon>
        <taxon>Bacillati</taxon>
        <taxon>Bacillota</taxon>
        <taxon>Bacilli</taxon>
        <taxon>Bacillales</taxon>
        <taxon>Paenibacillaceae</taxon>
        <taxon>Paenibacillus</taxon>
    </lineage>
</organism>
<comment type="pathway">
    <text evidence="2 7">Purine metabolism; purine nucleoside salvage.</text>
</comment>
<evidence type="ECO:0000256" key="6">
    <source>
        <dbReference type="ARBA" id="ARBA00048556"/>
    </source>
</evidence>
<evidence type="ECO:0000256" key="4">
    <source>
        <dbReference type="ARBA" id="ARBA00022676"/>
    </source>
</evidence>
<dbReference type="PANTHER" id="PTHR11904">
    <property type="entry name" value="METHYLTHIOADENOSINE/PURINE NUCLEOSIDE PHOSPHORYLASE"/>
    <property type="match status" value="1"/>
</dbReference>
<dbReference type="GO" id="GO:0004731">
    <property type="term" value="F:purine-nucleoside phosphorylase activity"/>
    <property type="evidence" value="ECO:0007669"/>
    <property type="project" value="UniProtKB-EC"/>
</dbReference>
<keyword evidence="5 7" id="KW-0808">Transferase</keyword>
<dbReference type="Gene3D" id="3.40.50.1580">
    <property type="entry name" value="Nucleoside phosphorylase domain"/>
    <property type="match status" value="1"/>
</dbReference>
<gene>
    <name evidence="9" type="ORF">GC096_10600</name>
</gene>
<accession>A0ABX1X8W9</accession>
<dbReference type="Pfam" id="PF01048">
    <property type="entry name" value="PNP_UDP_1"/>
    <property type="match status" value="1"/>
</dbReference>
<name>A0ABX1X8W9_9BACL</name>
<dbReference type="InterPro" id="IPR011268">
    <property type="entry name" value="Purine_phosphorylase"/>
</dbReference>
<comment type="caution">
    <text evidence="9">The sequence shown here is derived from an EMBL/GenBank/DDBJ whole genome shotgun (WGS) entry which is preliminary data.</text>
</comment>
<dbReference type="PIRSF" id="PIRSF000477">
    <property type="entry name" value="PurNPase"/>
    <property type="match status" value="1"/>
</dbReference>
<dbReference type="NCBIfam" id="NF006054">
    <property type="entry name" value="PRK08202.1"/>
    <property type="match status" value="1"/>
</dbReference>
<comment type="similarity">
    <text evidence="3 7">Belongs to the PNP/MTAP phosphorylase family.</text>
</comment>
<evidence type="ECO:0000256" key="7">
    <source>
        <dbReference type="PIRNR" id="PIRNR000477"/>
    </source>
</evidence>
<keyword evidence="4 7" id="KW-0328">Glycosyltransferase</keyword>
<feature type="domain" description="Nucleoside phosphorylase" evidence="8">
    <location>
        <begin position="27"/>
        <end position="273"/>
    </location>
</feature>
<protein>
    <recommendedName>
        <fullName evidence="7">Purine nucleoside phosphorylase</fullName>
        <ecNumber evidence="7">2.4.2.1</ecNumber>
    </recommendedName>
    <alternativeName>
        <fullName evidence="7">Inosine-guanosine phosphorylase</fullName>
    </alternativeName>
</protein>
<comment type="function">
    <text evidence="1">The purine nucleoside phosphorylases catalyze the phosphorolytic breakdown of the N-glycosidic bond in the beta-(deoxy)ribonucleoside molecules, with the formation of the corresponding free purine bases and pentose-1-phosphate. Cleaves guanosine, inosine, 2'-deoxyguanosine and 2'-deoxyinosine.</text>
</comment>
<reference evidence="9 10" key="1">
    <citation type="submission" date="2019-10" db="EMBL/GenBank/DDBJ databases">
        <title>Description of Paenibacillus humi sp. nov.</title>
        <authorList>
            <person name="Carlier A."/>
            <person name="Qi S."/>
        </authorList>
    </citation>
    <scope>NUCLEOTIDE SEQUENCE [LARGE SCALE GENOMIC DNA]</scope>
    <source>
        <strain evidence="9 10">LMG 31461</strain>
    </source>
</reference>
<dbReference type="SUPFAM" id="SSF53167">
    <property type="entry name" value="Purine and uridine phosphorylases"/>
    <property type="match status" value="1"/>
</dbReference>
<dbReference type="NCBIfam" id="TIGR01700">
    <property type="entry name" value="PNPH"/>
    <property type="match status" value="1"/>
</dbReference>
<evidence type="ECO:0000256" key="5">
    <source>
        <dbReference type="ARBA" id="ARBA00022679"/>
    </source>
</evidence>
<dbReference type="InterPro" id="IPR000845">
    <property type="entry name" value="Nucleoside_phosphorylase_d"/>
</dbReference>
<dbReference type="EC" id="2.4.2.1" evidence="7"/>
<proteinExistence type="inferred from homology"/>
<dbReference type="EMBL" id="WHNY01000034">
    <property type="protein sequence ID" value="NOU64478.1"/>
    <property type="molecule type" value="Genomic_DNA"/>
</dbReference>
<dbReference type="CDD" id="cd09009">
    <property type="entry name" value="PNP-EcPNPII_like"/>
    <property type="match status" value="1"/>
</dbReference>
<dbReference type="PANTHER" id="PTHR11904:SF9">
    <property type="entry name" value="PURINE NUCLEOSIDE PHOSPHORYLASE-RELATED"/>
    <property type="match status" value="1"/>
</dbReference>
<evidence type="ECO:0000313" key="10">
    <source>
        <dbReference type="Proteomes" id="UP000653578"/>
    </source>
</evidence>
<evidence type="ECO:0000256" key="3">
    <source>
        <dbReference type="ARBA" id="ARBA00006751"/>
    </source>
</evidence>
<sequence length="275" mass="29695">MSGTSMIQEIQEAAAFIKQETNITPQIGLILGSGLGVLADLIEEPIVIDYSRIPHFPVSTVEGHAGELVVGSIKGKQVLIMKGRFHAYEGYGAETVSFPVRVMKELGVQTLIVTNAAGGINETYQVGDLMVISDHLNMTFRNPLIGPNDSALGVRFPDMSEAYSKRLRKLAHDVAATQDFKLQEGVYVGLLGPNYETPAEIRMFRTLGGDSVGMSTVPEVIVARHAGIEVLGFSCISNMASGILDQPLSHAEVMETTEKVKPKFLKLVLGIIEAL</sequence>
<evidence type="ECO:0000313" key="9">
    <source>
        <dbReference type="EMBL" id="NOU64478.1"/>
    </source>
</evidence>
<dbReference type="InterPro" id="IPR011270">
    <property type="entry name" value="Pur_Nuc_Pase_Ino/Guo-sp"/>
</dbReference>
<dbReference type="RefSeq" id="WP_171630207.1">
    <property type="nucleotide sequence ID" value="NZ_WHNY01000034.1"/>
</dbReference>